<name>A0A2A4HQ69_9GAMM</name>
<sequence>MKKNIFIVLLTFLPLSAHAEIFRCVLNGTTTFQDSPCEGVPSERVNTNNLNIVPFPQIHSQPPITQPTTPQRPQQRANTPSRYQSTIDRRNAEVKARNRGVVIPGMTERQAISILGTPSSISTHTYDGNVCRNLYWNGTNRFQRGRHSVRICNGEVSSYSGN</sequence>
<feature type="chain" id="PRO_5013331452" description="DUF4124 domain-containing protein" evidence="2">
    <location>
        <begin position="20"/>
        <end position="162"/>
    </location>
</feature>
<feature type="region of interest" description="Disordered" evidence="1">
    <location>
        <begin position="56"/>
        <end position="84"/>
    </location>
</feature>
<evidence type="ECO:0000313" key="4">
    <source>
        <dbReference type="EMBL" id="PCF96920.1"/>
    </source>
</evidence>
<evidence type="ECO:0000256" key="2">
    <source>
        <dbReference type="SAM" id="SignalP"/>
    </source>
</evidence>
<evidence type="ECO:0000256" key="1">
    <source>
        <dbReference type="SAM" id="MobiDB-lite"/>
    </source>
</evidence>
<keyword evidence="2" id="KW-0732">Signal</keyword>
<reference evidence="5" key="1">
    <citation type="submission" date="2017-09" db="EMBL/GenBank/DDBJ databases">
        <authorList>
            <person name="Cho G.-S."/>
            <person name="Oguntoyinbo F.A."/>
            <person name="Cnockaert M."/>
            <person name="Kabisch J."/>
            <person name="Neve H."/>
            <person name="Bockelmann W."/>
            <person name="Wenning M."/>
            <person name="Franz C.M."/>
            <person name="Vandamme P."/>
        </authorList>
    </citation>
    <scope>NUCLEOTIDE SEQUENCE [LARGE SCALE GENOMIC DNA]</scope>
    <source>
        <strain evidence="5">MBT G8648</strain>
    </source>
</reference>
<feature type="domain" description="DUF4124" evidence="3">
    <location>
        <begin position="9"/>
        <end position="54"/>
    </location>
</feature>
<dbReference type="RefSeq" id="WP_096650384.1">
    <property type="nucleotide sequence ID" value="NZ_NWUX01000002.1"/>
</dbReference>
<dbReference type="Proteomes" id="UP000218677">
    <property type="component" value="Unassembled WGS sequence"/>
</dbReference>
<dbReference type="AlphaFoldDB" id="A0A2A4HQ69"/>
<dbReference type="Pfam" id="PF13511">
    <property type="entry name" value="DUF4124"/>
    <property type="match status" value="1"/>
</dbReference>
<evidence type="ECO:0000313" key="5">
    <source>
        <dbReference type="Proteomes" id="UP000218677"/>
    </source>
</evidence>
<dbReference type="OrthoDB" id="6167086at2"/>
<gene>
    <name evidence="4" type="ORF">CPA45_04210</name>
</gene>
<proteinExistence type="predicted"/>
<feature type="signal peptide" evidence="2">
    <location>
        <begin position="1"/>
        <end position="19"/>
    </location>
</feature>
<organism evidence="4 5">
    <name type="scientific">Vreelandella nigrificans</name>
    <dbReference type="NCBI Taxonomy" id="2042704"/>
    <lineage>
        <taxon>Bacteria</taxon>
        <taxon>Pseudomonadati</taxon>
        <taxon>Pseudomonadota</taxon>
        <taxon>Gammaproteobacteria</taxon>
        <taxon>Oceanospirillales</taxon>
        <taxon>Halomonadaceae</taxon>
        <taxon>Vreelandella</taxon>
    </lineage>
</organism>
<accession>A0A2A4HQ69</accession>
<protein>
    <recommendedName>
        <fullName evidence="3">DUF4124 domain-containing protein</fullName>
    </recommendedName>
</protein>
<dbReference type="InterPro" id="IPR025392">
    <property type="entry name" value="DUF4124"/>
</dbReference>
<comment type="caution">
    <text evidence="4">The sequence shown here is derived from an EMBL/GenBank/DDBJ whole genome shotgun (WGS) entry which is preliminary data.</text>
</comment>
<dbReference type="EMBL" id="NWUX01000002">
    <property type="protein sequence ID" value="PCF96920.1"/>
    <property type="molecule type" value="Genomic_DNA"/>
</dbReference>
<evidence type="ECO:0000259" key="3">
    <source>
        <dbReference type="Pfam" id="PF13511"/>
    </source>
</evidence>
<keyword evidence="5" id="KW-1185">Reference proteome</keyword>
<feature type="compositionally biased region" description="Low complexity" evidence="1">
    <location>
        <begin position="56"/>
        <end position="76"/>
    </location>
</feature>